<comment type="caution">
    <text evidence="3">The sequence shown here is derived from an EMBL/GenBank/DDBJ whole genome shotgun (WGS) entry which is preliminary data.</text>
</comment>
<keyword evidence="2" id="KW-0812">Transmembrane</keyword>
<evidence type="ECO:0000313" key="3">
    <source>
        <dbReference type="EMBL" id="MDV2887038.1"/>
    </source>
</evidence>
<sequence length="158" mass="17668">MTTKEESKQSTEKNNQTNSMNLALIGGVVGAGIGLLSSPGTSKKVMKSLSESEVMRSAGKELKRTAQEILTEQAINSFRQTASGYMNGGGFLPKKKNEQQDEEQDQDQDEQQNKSKEEDSSQEQSSSEYDEIKEENKQLNDRLEKIEEMLNNLVESKK</sequence>
<dbReference type="AlphaFoldDB" id="A0AAJ2NR86"/>
<dbReference type="Proteomes" id="UP001285636">
    <property type="component" value="Unassembled WGS sequence"/>
</dbReference>
<organism evidence="3 4">
    <name type="scientific">Alkalihalophilus pseudofirmus</name>
    <name type="common">Bacillus pseudofirmus</name>
    <dbReference type="NCBI Taxonomy" id="79885"/>
    <lineage>
        <taxon>Bacteria</taxon>
        <taxon>Bacillati</taxon>
        <taxon>Bacillota</taxon>
        <taxon>Bacilli</taxon>
        <taxon>Bacillales</taxon>
        <taxon>Bacillaceae</taxon>
        <taxon>Alkalihalophilus</taxon>
    </lineage>
</organism>
<feature type="region of interest" description="Disordered" evidence="1">
    <location>
        <begin position="37"/>
        <end position="59"/>
    </location>
</feature>
<dbReference type="RefSeq" id="WP_012960866.1">
    <property type="nucleotide sequence ID" value="NZ_CP144224.1"/>
</dbReference>
<feature type="transmembrane region" description="Helical" evidence="2">
    <location>
        <begin position="20"/>
        <end position="38"/>
    </location>
</feature>
<evidence type="ECO:0000313" key="4">
    <source>
        <dbReference type="Proteomes" id="UP001285636"/>
    </source>
</evidence>
<protein>
    <submittedName>
        <fullName evidence="3">GvpT/GvpP family gas vesicle accessory protein</fullName>
    </submittedName>
</protein>
<dbReference type="InterPro" id="IPR049646">
    <property type="entry name" value="GvpT/GvpP-like"/>
</dbReference>
<feature type="compositionally biased region" description="Acidic residues" evidence="1">
    <location>
        <begin position="100"/>
        <end position="110"/>
    </location>
</feature>
<dbReference type="NCBIfam" id="NF041669">
    <property type="entry name" value="GvpT"/>
    <property type="match status" value="1"/>
</dbReference>
<dbReference type="EMBL" id="JAWJAY010000006">
    <property type="protein sequence ID" value="MDV2887038.1"/>
    <property type="molecule type" value="Genomic_DNA"/>
</dbReference>
<name>A0AAJ2NR86_ALKPS</name>
<gene>
    <name evidence="3" type="primary">gvpT</name>
    <name evidence="3" type="ORF">RYX45_17725</name>
</gene>
<evidence type="ECO:0000256" key="1">
    <source>
        <dbReference type="SAM" id="MobiDB-lite"/>
    </source>
</evidence>
<reference evidence="3" key="1">
    <citation type="submission" date="2023-10" db="EMBL/GenBank/DDBJ databases">
        <title>Screening of Alkalihalophilus pseudofirmusBZ-TG-HK211 and Its Alleviation of Salt Stress on Rapeseed Growth.</title>
        <authorList>
            <person name="Zhao B."/>
            <person name="Guo T."/>
        </authorList>
    </citation>
    <scope>NUCLEOTIDE SEQUENCE</scope>
    <source>
        <strain evidence="3">BZ-TG-HK211</strain>
    </source>
</reference>
<keyword evidence="2" id="KW-0472">Membrane</keyword>
<evidence type="ECO:0000256" key="2">
    <source>
        <dbReference type="SAM" id="Phobius"/>
    </source>
</evidence>
<proteinExistence type="predicted"/>
<feature type="region of interest" description="Disordered" evidence="1">
    <location>
        <begin position="80"/>
        <end position="140"/>
    </location>
</feature>
<accession>A0AAJ2NR86</accession>
<keyword evidence="2" id="KW-1133">Transmembrane helix</keyword>